<gene>
    <name evidence="1" type="ORF">MAR_034021</name>
</gene>
<dbReference type="EMBL" id="CP111028">
    <property type="protein sequence ID" value="WAR31479.1"/>
    <property type="molecule type" value="Genomic_DNA"/>
</dbReference>
<proteinExistence type="predicted"/>
<dbReference type="Proteomes" id="UP001164746">
    <property type="component" value="Chromosome 17"/>
</dbReference>
<evidence type="ECO:0000313" key="1">
    <source>
        <dbReference type="EMBL" id="WAR31479.1"/>
    </source>
</evidence>
<accession>A0ABY7GDR6</accession>
<sequence length="60" mass="7166">MNPKIHVRTLILNPVPKVLSRLLFNFRFERTMERGLGTFFRRLVDVLVERPENRNQESKG</sequence>
<organism evidence="1 2">
    <name type="scientific">Mya arenaria</name>
    <name type="common">Soft-shell clam</name>
    <dbReference type="NCBI Taxonomy" id="6604"/>
    <lineage>
        <taxon>Eukaryota</taxon>
        <taxon>Metazoa</taxon>
        <taxon>Spiralia</taxon>
        <taxon>Lophotrochozoa</taxon>
        <taxon>Mollusca</taxon>
        <taxon>Bivalvia</taxon>
        <taxon>Autobranchia</taxon>
        <taxon>Heteroconchia</taxon>
        <taxon>Euheterodonta</taxon>
        <taxon>Imparidentia</taxon>
        <taxon>Neoheterodontei</taxon>
        <taxon>Myida</taxon>
        <taxon>Myoidea</taxon>
        <taxon>Myidae</taxon>
        <taxon>Mya</taxon>
    </lineage>
</organism>
<keyword evidence="2" id="KW-1185">Reference proteome</keyword>
<reference evidence="1" key="1">
    <citation type="submission" date="2022-11" db="EMBL/GenBank/DDBJ databases">
        <title>Centuries of genome instability and evolution in soft-shell clam transmissible cancer (bioRxiv).</title>
        <authorList>
            <person name="Hart S.F.M."/>
            <person name="Yonemitsu M.A."/>
            <person name="Giersch R.M."/>
            <person name="Beal B.F."/>
            <person name="Arriagada G."/>
            <person name="Davis B.W."/>
            <person name="Ostrander E.A."/>
            <person name="Goff S.P."/>
            <person name="Metzger M.J."/>
        </authorList>
    </citation>
    <scope>NUCLEOTIDE SEQUENCE</scope>
    <source>
        <strain evidence="1">MELC-2E11</strain>
        <tissue evidence="1">Siphon/mantle</tissue>
    </source>
</reference>
<protein>
    <submittedName>
        <fullName evidence="1">Uncharacterized protein</fullName>
    </submittedName>
</protein>
<evidence type="ECO:0000313" key="2">
    <source>
        <dbReference type="Proteomes" id="UP001164746"/>
    </source>
</evidence>
<name>A0ABY7GDR6_MYAAR</name>